<dbReference type="Pfam" id="PF00126">
    <property type="entry name" value="HTH_1"/>
    <property type="match status" value="1"/>
</dbReference>
<evidence type="ECO:0000256" key="4">
    <source>
        <dbReference type="ARBA" id="ARBA00023163"/>
    </source>
</evidence>
<reference evidence="6 7" key="1">
    <citation type="submission" date="2018-06" db="EMBL/GenBank/DDBJ databases">
        <title>Towards the identification of Burkholderia cepacia strain which caused fatal septicemia.</title>
        <authorList>
            <person name="Bui L.A.T."/>
            <person name="Zakharova I.B."/>
            <person name="Shpak I.M."/>
            <person name="Teteryatnikova N."/>
            <person name="Ustinov D.V."/>
            <person name="Kuzyutina Y.A."/>
            <person name="Nguyen H.N."/>
            <person name="Antonov A.S."/>
            <person name="Avdyusheva E.F."/>
            <person name="Victorov D.V."/>
        </authorList>
    </citation>
    <scope>NUCLEOTIDE SEQUENCE [LARGE SCALE GENOMIC DNA]</scope>
    <source>
        <strain evidence="6 7">PT02</strain>
    </source>
</reference>
<evidence type="ECO:0000256" key="2">
    <source>
        <dbReference type="ARBA" id="ARBA00023015"/>
    </source>
</evidence>
<keyword evidence="4" id="KW-0804">Transcription</keyword>
<dbReference type="CDD" id="cd08414">
    <property type="entry name" value="PBP2_LTTR_aromatics_like"/>
    <property type="match status" value="1"/>
</dbReference>
<dbReference type="EMBL" id="QLUZ01000007">
    <property type="protein sequence ID" value="RAQ09953.1"/>
    <property type="molecule type" value="Genomic_DNA"/>
</dbReference>
<dbReference type="GO" id="GO:0003700">
    <property type="term" value="F:DNA-binding transcription factor activity"/>
    <property type="evidence" value="ECO:0007669"/>
    <property type="project" value="InterPro"/>
</dbReference>
<dbReference type="Pfam" id="PF03466">
    <property type="entry name" value="LysR_substrate"/>
    <property type="match status" value="1"/>
</dbReference>
<protein>
    <submittedName>
        <fullName evidence="6">LysR family transcriptional regulator</fullName>
    </submittedName>
</protein>
<feature type="domain" description="HTH lysR-type" evidence="5">
    <location>
        <begin position="2"/>
        <end position="59"/>
    </location>
</feature>
<comment type="caution">
    <text evidence="6">The sequence shown here is derived from an EMBL/GenBank/DDBJ whole genome shotgun (WGS) entry which is preliminary data.</text>
</comment>
<sequence>MVSMRQLRYFVEIVEAGSYSLAAERLFVAQSALSRQVKELEASAQVQLLTRGARRFELTPAGKTFYDGAKRLLFNLNETLVQTRHADRGEQGVLRLLHSSSVPLADPLIERIQAYLARHQGVSLEVSQMSSEQQGEDIEEGRSDVGLVRLPVHVKFPGVRVEELYTEQLMLAAPSAHPLSQRTEVSVTELREEPFVSLPHGERGGLSYRVAELCMRNGFFPRAARAISRKTTLLSLVDAGLGVALVPGSMRSIAPGGVRFVPLAAADCSTAVALLYRRGVSPLVDGFAAALRAETD</sequence>
<keyword evidence="3" id="KW-0238">DNA-binding</keyword>
<dbReference type="PANTHER" id="PTHR30346:SF17">
    <property type="entry name" value="LYSR FAMILY TRANSCRIPTIONAL REGULATOR"/>
    <property type="match status" value="1"/>
</dbReference>
<evidence type="ECO:0000313" key="6">
    <source>
        <dbReference type="EMBL" id="RAQ09953.1"/>
    </source>
</evidence>
<proteinExistence type="inferred from homology"/>
<comment type="similarity">
    <text evidence="1">Belongs to the LysR transcriptional regulatory family.</text>
</comment>
<evidence type="ECO:0000256" key="3">
    <source>
        <dbReference type="ARBA" id="ARBA00023125"/>
    </source>
</evidence>
<dbReference type="FunFam" id="1.10.10.10:FF:000001">
    <property type="entry name" value="LysR family transcriptional regulator"/>
    <property type="match status" value="1"/>
</dbReference>
<dbReference type="PROSITE" id="PS50931">
    <property type="entry name" value="HTH_LYSR"/>
    <property type="match status" value="1"/>
</dbReference>
<dbReference type="Proteomes" id="UP000248899">
    <property type="component" value="Unassembled WGS sequence"/>
</dbReference>
<dbReference type="RefSeq" id="WP_059682540.1">
    <property type="nucleotide sequence ID" value="NZ_CADEVE010000023.1"/>
</dbReference>
<evidence type="ECO:0000313" key="7">
    <source>
        <dbReference type="Proteomes" id="UP000248899"/>
    </source>
</evidence>
<dbReference type="InterPro" id="IPR036390">
    <property type="entry name" value="WH_DNA-bd_sf"/>
</dbReference>
<dbReference type="PRINTS" id="PR00039">
    <property type="entry name" value="HTHLYSR"/>
</dbReference>
<name>A0AAQ0FDT3_BURCE</name>
<dbReference type="InterPro" id="IPR036388">
    <property type="entry name" value="WH-like_DNA-bd_sf"/>
</dbReference>
<dbReference type="GO" id="GO:0032993">
    <property type="term" value="C:protein-DNA complex"/>
    <property type="evidence" value="ECO:0007669"/>
    <property type="project" value="TreeGrafter"/>
</dbReference>
<dbReference type="AlphaFoldDB" id="A0AAQ0FDT3"/>
<dbReference type="Gene3D" id="1.10.10.10">
    <property type="entry name" value="Winged helix-like DNA-binding domain superfamily/Winged helix DNA-binding domain"/>
    <property type="match status" value="1"/>
</dbReference>
<accession>A0AAQ0FDT3</accession>
<keyword evidence="2" id="KW-0805">Transcription regulation</keyword>
<dbReference type="Gene3D" id="3.40.190.10">
    <property type="entry name" value="Periplasmic binding protein-like II"/>
    <property type="match status" value="2"/>
</dbReference>
<evidence type="ECO:0000259" key="5">
    <source>
        <dbReference type="PROSITE" id="PS50931"/>
    </source>
</evidence>
<evidence type="ECO:0000256" key="1">
    <source>
        <dbReference type="ARBA" id="ARBA00009437"/>
    </source>
</evidence>
<dbReference type="InterPro" id="IPR000847">
    <property type="entry name" value="LysR_HTH_N"/>
</dbReference>
<dbReference type="PANTHER" id="PTHR30346">
    <property type="entry name" value="TRANSCRIPTIONAL DUAL REGULATOR HCAR-RELATED"/>
    <property type="match status" value="1"/>
</dbReference>
<gene>
    <name evidence="6" type="ORF">DPR02_13940</name>
</gene>
<dbReference type="GeneID" id="56661572"/>
<organism evidence="6 7">
    <name type="scientific">Burkholderia cepacia</name>
    <name type="common">Pseudomonas cepacia</name>
    <dbReference type="NCBI Taxonomy" id="292"/>
    <lineage>
        <taxon>Bacteria</taxon>
        <taxon>Pseudomonadati</taxon>
        <taxon>Pseudomonadota</taxon>
        <taxon>Betaproteobacteria</taxon>
        <taxon>Burkholderiales</taxon>
        <taxon>Burkholderiaceae</taxon>
        <taxon>Burkholderia</taxon>
        <taxon>Burkholderia cepacia complex</taxon>
    </lineage>
</organism>
<dbReference type="InterPro" id="IPR005119">
    <property type="entry name" value="LysR_subst-bd"/>
</dbReference>
<dbReference type="SUPFAM" id="SSF53850">
    <property type="entry name" value="Periplasmic binding protein-like II"/>
    <property type="match status" value="1"/>
</dbReference>
<dbReference type="SUPFAM" id="SSF46785">
    <property type="entry name" value="Winged helix' DNA-binding domain"/>
    <property type="match status" value="1"/>
</dbReference>
<dbReference type="GO" id="GO:0003677">
    <property type="term" value="F:DNA binding"/>
    <property type="evidence" value="ECO:0007669"/>
    <property type="project" value="UniProtKB-KW"/>
</dbReference>